<protein>
    <submittedName>
        <fullName evidence="2">Uncharacterized protein</fullName>
    </submittedName>
</protein>
<feature type="region of interest" description="Disordered" evidence="1">
    <location>
        <begin position="889"/>
        <end position="912"/>
    </location>
</feature>
<dbReference type="Proteomes" id="UP001159363">
    <property type="component" value="Chromosome 2"/>
</dbReference>
<name>A0ABQ9I9K0_9NEOP</name>
<evidence type="ECO:0000256" key="1">
    <source>
        <dbReference type="SAM" id="MobiDB-lite"/>
    </source>
</evidence>
<feature type="region of interest" description="Disordered" evidence="1">
    <location>
        <begin position="332"/>
        <end position="371"/>
    </location>
</feature>
<feature type="compositionally biased region" description="Basic residues" evidence="1">
    <location>
        <begin position="334"/>
        <end position="344"/>
    </location>
</feature>
<evidence type="ECO:0000313" key="2">
    <source>
        <dbReference type="EMBL" id="KAJ8893321.1"/>
    </source>
</evidence>
<reference evidence="2 3" key="1">
    <citation type="submission" date="2023-02" db="EMBL/GenBank/DDBJ databases">
        <title>LHISI_Scaffold_Assembly.</title>
        <authorList>
            <person name="Stuart O.P."/>
            <person name="Cleave R."/>
            <person name="Magrath M.J.L."/>
            <person name="Mikheyev A.S."/>
        </authorList>
    </citation>
    <scope>NUCLEOTIDE SEQUENCE [LARGE SCALE GENOMIC DNA]</scope>
    <source>
        <strain evidence="2">Daus_M_001</strain>
        <tissue evidence="2">Leg muscle</tissue>
    </source>
</reference>
<sequence>MRKLCRTMTPFHSGTAPYSLQSPSSALKTSMLRVSKSLHVLQHQLTELLIEVDALNPTSVMELVAPKLTVRRVLGSNPLKGAVEVRESDEWRKLLDLSREGATDKRSALLLNACSKQLYVIDYVLARMIVGFCSVYLQRSMTETHVRGVANNLPGALKGLFVYNTGLASIGSSSINLFCETLDDVNWCLVWLYRQPEGIHLGEKNYQNDYWDTTKQGATVIVTCIACLLLDYRKWESCRTMPLVGGFSRGSPVSPVPSFRSRSIFTSITLIGSHDHAKSRLNLFNHSLTPFGTLQNDLQSVDIGNPGRAPWRCVTGWRHVAKVTYDGGEGSHSFRGRQRTHGAHTCRPVGPPSGRERGARQTHPRRSEGKPSQHFLNFMWHLRPISFSPSPTSPQCSRVLRPPSCTVAFAGRVSRHLVHSHHTTLSVVAHPLHRSPGYRTQPEGFYKDCRPSDRCSIYMVVGHHSEISLRAALHRGIFSRILYTCRLPQQGSGGGSVTPATSPLSVILPVDARGMVTRQCVSLPCERGVVEASVAERLARSPPTKVIRAQSPAGPPDFRKWESCWMMSCRWPAAFSVISSFPCPLIPASLYILLNHPHRLSRPRCKEPPKSLLSPLYCCALAASHPARASRSGLSSYMKAASKLNVLNDRRAINPEPRICFRKRADTIILFVARADALDCIEFLRLSEEFSILAVDDGRVKREAREVTSGRKICDCEHQSGEEYDCKMDYWTGCRVLFPLKLVSYDLGEEIFHAWKFLDAPGRRGAAQEQWRSTRSLATAASGASCVNTPGVHKRVWGCVVACSTHSLRATSTADKGGGDRDDTATRITRAIAAKRKLTCSVLVALRVPVGRSAATNRQQTRGGGCIARKSCYAGLLYDSLMGPEGSERIRKEQVEKSPSPATHIHVQGQSV</sequence>
<dbReference type="EMBL" id="JARBHB010000002">
    <property type="protein sequence ID" value="KAJ8893321.1"/>
    <property type="molecule type" value="Genomic_DNA"/>
</dbReference>
<comment type="caution">
    <text evidence="2">The sequence shown here is derived from an EMBL/GenBank/DDBJ whole genome shotgun (WGS) entry which is preliminary data.</text>
</comment>
<keyword evidence="3" id="KW-1185">Reference proteome</keyword>
<proteinExistence type="predicted"/>
<evidence type="ECO:0000313" key="3">
    <source>
        <dbReference type="Proteomes" id="UP001159363"/>
    </source>
</evidence>
<feature type="compositionally biased region" description="Basic and acidic residues" evidence="1">
    <location>
        <begin position="354"/>
        <end position="371"/>
    </location>
</feature>
<gene>
    <name evidence="2" type="ORF">PR048_005912</name>
</gene>
<organism evidence="2 3">
    <name type="scientific">Dryococelus australis</name>
    <dbReference type="NCBI Taxonomy" id="614101"/>
    <lineage>
        <taxon>Eukaryota</taxon>
        <taxon>Metazoa</taxon>
        <taxon>Ecdysozoa</taxon>
        <taxon>Arthropoda</taxon>
        <taxon>Hexapoda</taxon>
        <taxon>Insecta</taxon>
        <taxon>Pterygota</taxon>
        <taxon>Neoptera</taxon>
        <taxon>Polyneoptera</taxon>
        <taxon>Phasmatodea</taxon>
        <taxon>Verophasmatodea</taxon>
        <taxon>Anareolatae</taxon>
        <taxon>Phasmatidae</taxon>
        <taxon>Eurycanthinae</taxon>
        <taxon>Dryococelus</taxon>
    </lineage>
</organism>
<accession>A0ABQ9I9K0</accession>